<dbReference type="PANTHER" id="PTHR41523:SF8">
    <property type="entry name" value="ETHYLENE RESPONSE SENSOR PROTEIN"/>
    <property type="match status" value="1"/>
</dbReference>
<keyword evidence="8" id="KW-0902">Two-component regulatory system</keyword>
<dbReference type="Gene3D" id="3.30.450.280">
    <property type="entry name" value="GAF domain"/>
    <property type="match status" value="1"/>
</dbReference>
<keyword evidence="3" id="KW-0597">Phosphoprotein</keyword>
<dbReference type="InterPro" id="IPR003594">
    <property type="entry name" value="HATPase_dom"/>
</dbReference>
<evidence type="ECO:0000256" key="2">
    <source>
        <dbReference type="ARBA" id="ARBA00012438"/>
    </source>
</evidence>
<dbReference type="EC" id="2.7.13.3" evidence="2"/>
<dbReference type="EMBL" id="JAAMOZ010000001">
    <property type="protein sequence ID" value="NIH56409.1"/>
    <property type="molecule type" value="Genomic_DNA"/>
</dbReference>
<evidence type="ECO:0000256" key="4">
    <source>
        <dbReference type="ARBA" id="ARBA00022679"/>
    </source>
</evidence>
<evidence type="ECO:0000256" key="3">
    <source>
        <dbReference type="ARBA" id="ARBA00022553"/>
    </source>
</evidence>
<protein>
    <recommendedName>
        <fullName evidence="2">histidine kinase</fullName>
        <ecNumber evidence="2">2.7.13.3</ecNumber>
    </recommendedName>
</protein>
<dbReference type="SMART" id="SM00387">
    <property type="entry name" value="HATPase_c"/>
    <property type="match status" value="1"/>
</dbReference>
<evidence type="ECO:0000259" key="9">
    <source>
        <dbReference type="PROSITE" id="PS50109"/>
    </source>
</evidence>
<evidence type="ECO:0000313" key="11">
    <source>
        <dbReference type="Proteomes" id="UP000749311"/>
    </source>
</evidence>
<keyword evidence="11" id="KW-1185">Reference proteome</keyword>
<name>A0ABX0SDH7_9ACTN</name>
<dbReference type="PROSITE" id="PS50109">
    <property type="entry name" value="HIS_KIN"/>
    <property type="match status" value="1"/>
</dbReference>
<dbReference type="InterPro" id="IPR011102">
    <property type="entry name" value="Sig_transdc_His_kinase_HWE"/>
</dbReference>
<dbReference type="Pfam" id="PF12282">
    <property type="entry name" value="GAF_PdtaS"/>
    <property type="match status" value="1"/>
</dbReference>
<comment type="caution">
    <text evidence="10">The sequence shown here is derived from an EMBL/GenBank/DDBJ whole genome shotgun (WGS) entry which is preliminary data.</text>
</comment>
<evidence type="ECO:0000313" key="10">
    <source>
        <dbReference type="EMBL" id="NIH56409.1"/>
    </source>
</evidence>
<dbReference type="SUPFAM" id="SSF55874">
    <property type="entry name" value="ATPase domain of HSP90 chaperone/DNA topoisomerase II/histidine kinase"/>
    <property type="match status" value="1"/>
</dbReference>
<dbReference type="SMART" id="SM00911">
    <property type="entry name" value="HWE_HK"/>
    <property type="match status" value="1"/>
</dbReference>
<dbReference type="RefSeq" id="WP_167165414.1">
    <property type="nucleotide sequence ID" value="NZ_BAAAOO010000003.1"/>
</dbReference>
<dbReference type="InterPro" id="IPR011495">
    <property type="entry name" value="Sig_transdc_His_kin_sub2_dim/P"/>
</dbReference>
<dbReference type="PRINTS" id="PR00344">
    <property type="entry name" value="BCTRLSENSOR"/>
</dbReference>
<proteinExistence type="predicted"/>
<comment type="catalytic activity">
    <reaction evidence="1">
        <text>ATP + protein L-histidine = ADP + protein N-phospho-L-histidine.</text>
        <dbReference type="EC" id="2.7.13.3"/>
    </reaction>
</comment>
<reference evidence="10 11" key="1">
    <citation type="submission" date="2020-02" db="EMBL/GenBank/DDBJ databases">
        <title>Sequencing the genomes of 1000 actinobacteria strains.</title>
        <authorList>
            <person name="Klenk H.-P."/>
        </authorList>
    </citation>
    <scope>NUCLEOTIDE SEQUENCE [LARGE SCALE GENOMIC DNA]</scope>
    <source>
        <strain evidence="10 11">DSM 19609</strain>
    </source>
</reference>
<dbReference type="Pfam" id="PF07568">
    <property type="entry name" value="HisKA_2"/>
    <property type="match status" value="1"/>
</dbReference>
<dbReference type="InterPro" id="IPR004358">
    <property type="entry name" value="Sig_transdc_His_kin-like_C"/>
</dbReference>
<evidence type="ECO:0000256" key="6">
    <source>
        <dbReference type="ARBA" id="ARBA00022777"/>
    </source>
</evidence>
<keyword evidence="4" id="KW-0808">Transferase</keyword>
<dbReference type="InterPro" id="IPR022066">
    <property type="entry name" value="PdtaS_GAF"/>
</dbReference>
<dbReference type="Gene3D" id="3.30.565.10">
    <property type="entry name" value="Histidine kinase-like ATPase, C-terminal domain"/>
    <property type="match status" value="1"/>
</dbReference>
<dbReference type="Proteomes" id="UP000749311">
    <property type="component" value="Unassembled WGS sequence"/>
</dbReference>
<evidence type="ECO:0000256" key="8">
    <source>
        <dbReference type="ARBA" id="ARBA00023012"/>
    </source>
</evidence>
<dbReference type="Gene3D" id="3.30.450.20">
    <property type="entry name" value="PAS domain"/>
    <property type="match status" value="1"/>
</dbReference>
<dbReference type="Pfam" id="PF02518">
    <property type="entry name" value="HATPase_c"/>
    <property type="match status" value="1"/>
</dbReference>
<evidence type="ECO:0000256" key="7">
    <source>
        <dbReference type="ARBA" id="ARBA00022840"/>
    </source>
</evidence>
<sequence length="480" mass="52241">MLRLSQVMSDHTRLGPDDSAWLEAFEREWHLLADTSFSDLILWLQDADDENVFWAAAQVRPTTGPTAVEDDVVGDTVSYDPESLVTSAWLSREIVETSDNRLRAGIPVDVWAIPVVRHDEVIAVVERHTNRMGVRAPGALEDTYLAMADTLSDMLWRGEFPVSPPSDPTMSPRVGDGVLWVDVDGSVDYASPNAVSCLRKLGLVGDFIGEDVRTIVPSVAEHLAGHGDHHTSPWELTAEQPDASVRFRVLPLTAGGAWVATVVLCRDVTLLRERERQLVTKDATIREIHHRVKNNLQTVAALLRLQSRRMSSPEAKDALRDAMRRVQSIAAVHEILSQGFNEAVEFDDIADRILLMVGDVASATGQVQARREGSFGQVPADVATSLSLVMTELLQNAIEHGLMSRSGEVLVHPQRTADGLILDVVDNGAGLPDGFDLSSASSLGLSIVSTLVKDLGGEFSLTNNANGGSTARARVSWESE</sequence>
<dbReference type="PANTHER" id="PTHR41523">
    <property type="entry name" value="TWO-COMPONENT SYSTEM SENSOR PROTEIN"/>
    <property type="match status" value="1"/>
</dbReference>
<dbReference type="InterPro" id="IPR036890">
    <property type="entry name" value="HATPase_C_sf"/>
</dbReference>
<organism evidence="10 11">
    <name type="scientific">Brooklawnia cerclae</name>
    <dbReference type="NCBI Taxonomy" id="349934"/>
    <lineage>
        <taxon>Bacteria</taxon>
        <taxon>Bacillati</taxon>
        <taxon>Actinomycetota</taxon>
        <taxon>Actinomycetes</taxon>
        <taxon>Propionibacteriales</taxon>
        <taxon>Propionibacteriaceae</taxon>
        <taxon>Brooklawnia</taxon>
    </lineage>
</organism>
<dbReference type="GO" id="GO:0016301">
    <property type="term" value="F:kinase activity"/>
    <property type="evidence" value="ECO:0007669"/>
    <property type="project" value="UniProtKB-KW"/>
</dbReference>
<keyword evidence="5" id="KW-0547">Nucleotide-binding</keyword>
<dbReference type="InterPro" id="IPR038424">
    <property type="entry name" value="H_kinase_PdtaS_GAF_sf"/>
</dbReference>
<accession>A0ABX0SDH7</accession>
<feature type="domain" description="Histidine kinase" evidence="9">
    <location>
        <begin position="287"/>
        <end position="479"/>
    </location>
</feature>
<gene>
    <name evidence="10" type="ORF">FB473_001054</name>
</gene>
<keyword evidence="6 10" id="KW-0418">Kinase</keyword>
<keyword evidence="7" id="KW-0067">ATP-binding</keyword>
<dbReference type="InterPro" id="IPR005467">
    <property type="entry name" value="His_kinase_dom"/>
</dbReference>
<evidence type="ECO:0000256" key="5">
    <source>
        <dbReference type="ARBA" id="ARBA00022741"/>
    </source>
</evidence>
<evidence type="ECO:0000256" key="1">
    <source>
        <dbReference type="ARBA" id="ARBA00000085"/>
    </source>
</evidence>